<protein>
    <submittedName>
        <fullName evidence="2">Uncharacterized protein</fullName>
    </submittedName>
</protein>
<name>A0A6A4X8H8_AMPAM</name>
<evidence type="ECO:0000256" key="1">
    <source>
        <dbReference type="SAM" id="MobiDB-lite"/>
    </source>
</evidence>
<sequence length="266" mass="28138">MRRAWDKPAEGADCVQFIYDGHRQDRDCTDSVDVEKLAGNVTQLSLADVNRSISQGQMLMSGSDGGLVLSPSRVRVMCRDRLRRVAVGCKGRREVFETGTVVVREDAGQLAVIGALPPDVTLHPDKESGSETSATAGAQTARTDASEPAAARLSPPVGRPPPTLLRCDGVPVRRPSGGGGGDGPDLAAAPALVDLTTPEKAPSPRPAEAEAAPARRRLKLPLEVTLLNESDMSDDELDDLGELAVSAAPEKKSDDVYCPNIELIEL</sequence>
<dbReference type="Proteomes" id="UP000440578">
    <property type="component" value="Unassembled WGS sequence"/>
</dbReference>
<dbReference type="EMBL" id="VIIS01000242">
    <property type="protein sequence ID" value="KAF0311348.1"/>
    <property type="molecule type" value="Genomic_DNA"/>
</dbReference>
<proteinExistence type="predicted"/>
<feature type="region of interest" description="Disordered" evidence="1">
    <location>
        <begin position="195"/>
        <end position="214"/>
    </location>
</feature>
<feature type="region of interest" description="Disordered" evidence="1">
    <location>
        <begin position="118"/>
        <end position="188"/>
    </location>
</feature>
<dbReference type="AlphaFoldDB" id="A0A6A4X8H8"/>
<reference evidence="2 3" key="1">
    <citation type="submission" date="2019-07" db="EMBL/GenBank/DDBJ databases">
        <title>Draft genome assembly of a fouling barnacle, Amphibalanus amphitrite (Darwin, 1854): The first reference genome for Thecostraca.</title>
        <authorList>
            <person name="Kim W."/>
        </authorList>
    </citation>
    <scope>NUCLEOTIDE SEQUENCE [LARGE SCALE GENOMIC DNA]</scope>
    <source>
        <strain evidence="2">SNU_AA5</strain>
        <tissue evidence="2">Soma without cirri and trophi</tissue>
    </source>
</reference>
<evidence type="ECO:0000313" key="2">
    <source>
        <dbReference type="EMBL" id="KAF0311348.1"/>
    </source>
</evidence>
<comment type="caution">
    <text evidence="2">The sequence shown here is derived from an EMBL/GenBank/DDBJ whole genome shotgun (WGS) entry which is preliminary data.</text>
</comment>
<organism evidence="2 3">
    <name type="scientific">Amphibalanus amphitrite</name>
    <name type="common">Striped barnacle</name>
    <name type="synonym">Balanus amphitrite</name>
    <dbReference type="NCBI Taxonomy" id="1232801"/>
    <lineage>
        <taxon>Eukaryota</taxon>
        <taxon>Metazoa</taxon>
        <taxon>Ecdysozoa</taxon>
        <taxon>Arthropoda</taxon>
        <taxon>Crustacea</taxon>
        <taxon>Multicrustacea</taxon>
        <taxon>Cirripedia</taxon>
        <taxon>Thoracica</taxon>
        <taxon>Thoracicalcarea</taxon>
        <taxon>Balanomorpha</taxon>
        <taxon>Balanoidea</taxon>
        <taxon>Balanidae</taxon>
        <taxon>Amphibalaninae</taxon>
        <taxon>Amphibalanus</taxon>
    </lineage>
</organism>
<feature type="compositionally biased region" description="Polar residues" evidence="1">
    <location>
        <begin position="130"/>
        <end position="143"/>
    </location>
</feature>
<keyword evidence="3" id="KW-1185">Reference proteome</keyword>
<gene>
    <name evidence="2" type="ORF">FJT64_017803</name>
</gene>
<accession>A0A6A4X8H8</accession>
<evidence type="ECO:0000313" key="3">
    <source>
        <dbReference type="Proteomes" id="UP000440578"/>
    </source>
</evidence>